<dbReference type="RefSeq" id="WP_007018687.1">
    <property type="nucleotide sequence ID" value="NZ_CH724118.1"/>
</dbReference>
<keyword evidence="1" id="KW-0732">Signal</keyword>
<reference evidence="3 4" key="1">
    <citation type="submission" date="2006-03" db="EMBL/GenBank/DDBJ databases">
        <authorList>
            <person name="Pinhassi J."/>
            <person name="Pedros-Alio C."/>
            <person name="Ferriera S."/>
            <person name="Johnson J."/>
            <person name="Kravitz S."/>
            <person name="Halpern A."/>
            <person name="Remington K."/>
            <person name="Beeson K."/>
            <person name="Tran B."/>
            <person name="Rogers Y.-H."/>
            <person name="Friedman R."/>
            <person name="Venter J.C."/>
        </authorList>
    </citation>
    <scope>NUCLEOTIDE SEQUENCE [LARGE SCALE GENOMIC DNA]</scope>
    <source>
        <strain evidence="3 4">RED65</strain>
    </source>
</reference>
<gene>
    <name evidence="3" type="ORF">RED65_12029</name>
</gene>
<evidence type="ECO:0000259" key="2">
    <source>
        <dbReference type="Pfam" id="PF02169"/>
    </source>
</evidence>
<dbReference type="EMBL" id="AAQH01000004">
    <property type="protein sequence ID" value="EAT12797.1"/>
    <property type="molecule type" value="Genomic_DNA"/>
</dbReference>
<dbReference type="Pfam" id="PF02169">
    <property type="entry name" value="LPP20"/>
    <property type="match status" value="1"/>
</dbReference>
<name>Q1N3S7_9GAMM</name>
<accession>Q1N3S7</accession>
<sequence>MKFGIKVVTIAIMLSLTAGCSTISNMFGFGDEEEEKVSDVQHSESMLKPVQTNVDPVAPLILRVVGYGAINPRAKNMSDVQKRLMAIRASRLDAYRSMAERVYGTKLTGSSTVRDLVVKNDNFRTYVDTFIHGARVVSSDVMEDGSVETVLEMVIDAGFRNCLVTENSMRFNSDCRSKVMQNGSNSMRTSRYQNINRIQSQSAIPETNHYFVD</sequence>
<dbReference type="PROSITE" id="PS51257">
    <property type="entry name" value="PROKAR_LIPOPROTEIN"/>
    <property type="match status" value="1"/>
</dbReference>
<evidence type="ECO:0000313" key="3">
    <source>
        <dbReference type="EMBL" id="EAT12797.1"/>
    </source>
</evidence>
<feature type="signal peptide" evidence="1">
    <location>
        <begin position="1"/>
        <end position="20"/>
    </location>
</feature>
<dbReference type="HOGENOM" id="CLU_118514_0_0_6"/>
<evidence type="ECO:0000256" key="1">
    <source>
        <dbReference type="SAM" id="SignalP"/>
    </source>
</evidence>
<keyword evidence="4" id="KW-1185">Reference proteome</keyword>
<protein>
    <recommendedName>
        <fullName evidence="2">Lipoprotein LPP20-like domain-containing protein</fullName>
    </recommendedName>
</protein>
<dbReference type="STRING" id="207949.RED65_12029"/>
<feature type="chain" id="PRO_5004194815" description="Lipoprotein LPP20-like domain-containing protein" evidence="1">
    <location>
        <begin position="21"/>
        <end position="213"/>
    </location>
</feature>
<evidence type="ECO:0000313" key="4">
    <source>
        <dbReference type="Proteomes" id="UP000004263"/>
    </source>
</evidence>
<proteinExistence type="predicted"/>
<dbReference type="InterPro" id="IPR024952">
    <property type="entry name" value="LPP20-like_dom"/>
</dbReference>
<feature type="domain" description="Lipoprotein LPP20-like" evidence="2">
    <location>
        <begin position="78"/>
        <end position="152"/>
    </location>
</feature>
<organism evidence="3 4">
    <name type="scientific">Bermanella marisrubri</name>
    <dbReference type="NCBI Taxonomy" id="207949"/>
    <lineage>
        <taxon>Bacteria</taxon>
        <taxon>Pseudomonadati</taxon>
        <taxon>Pseudomonadota</taxon>
        <taxon>Gammaproteobacteria</taxon>
        <taxon>Oceanospirillales</taxon>
        <taxon>Oceanospirillaceae</taxon>
        <taxon>Bermanella</taxon>
    </lineage>
</organism>
<comment type="caution">
    <text evidence="3">The sequence shown here is derived from an EMBL/GenBank/DDBJ whole genome shotgun (WGS) entry which is preliminary data.</text>
</comment>
<dbReference type="Proteomes" id="UP000004263">
    <property type="component" value="Unassembled WGS sequence"/>
</dbReference>
<dbReference type="AlphaFoldDB" id="Q1N3S7"/>